<dbReference type="Gene3D" id="3.40.50.720">
    <property type="entry name" value="NAD(P)-binding Rossmann-like Domain"/>
    <property type="match status" value="1"/>
</dbReference>
<dbReference type="InterPro" id="IPR023193">
    <property type="entry name" value="EPSP_synthase_CS"/>
</dbReference>
<dbReference type="PROSITE" id="PS00104">
    <property type="entry name" value="EPSP_SYNTHASE_1"/>
    <property type="match status" value="1"/>
</dbReference>
<evidence type="ECO:0000256" key="12">
    <source>
        <dbReference type="ARBA" id="ARBA00022857"/>
    </source>
</evidence>
<keyword evidence="15 19" id="KW-0456">Lyase</keyword>
<comment type="cofactor">
    <cofactor evidence="19">
        <name>Zn(2+)</name>
        <dbReference type="ChEBI" id="CHEBI:29105"/>
    </cofactor>
    <text evidence="19">Binds 2 Zn(2+) ions per subunit.</text>
</comment>
<dbReference type="PROSITE" id="PS00885">
    <property type="entry name" value="EPSP_SYNTHASE_2"/>
    <property type="match status" value="1"/>
</dbReference>
<name>A0A4P9X260_9FUNG</name>
<evidence type="ECO:0000256" key="13">
    <source>
        <dbReference type="ARBA" id="ARBA00023002"/>
    </source>
</evidence>
<evidence type="ECO:0000259" key="23">
    <source>
        <dbReference type="Pfam" id="PF18317"/>
    </source>
</evidence>
<dbReference type="GO" id="GO:0003856">
    <property type="term" value="F:3-dehydroquinate synthase activity"/>
    <property type="evidence" value="ECO:0007669"/>
    <property type="project" value="UniProtKB-EC"/>
</dbReference>
<dbReference type="PIRSF" id="PIRSF000514">
    <property type="entry name" value="Pentafunct_AroM"/>
    <property type="match status" value="1"/>
</dbReference>
<comment type="function">
    <text evidence="19">The AROM polypeptide catalyzes 5 consecutive enzymatic reactions in prechorismate polyaromatic amino acid biosynthesis.</text>
</comment>
<comment type="similarity">
    <text evidence="19">In the 3rd section; belongs to the shikimate kinase family.</text>
</comment>
<dbReference type="EMBL" id="ML014456">
    <property type="protein sequence ID" value="RKO98390.1"/>
    <property type="molecule type" value="Genomic_DNA"/>
</dbReference>
<keyword evidence="5 19" id="KW-0028">Amino-acid biosynthesis</keyword>
<proteinExistence type="inferred from homology"/>
<keyword evidence="9 19" id="KW-0418">Kinase</keyword>
<dbReference type="PANTHER" id="PTHR21090:SF5">
    <property type="entry name" value="PENTAFUNCTIONAL AROM POLYPEPTIDE"/>
    <property type="match status" value="1"/>
</dbReference>
<comment type="subcellular location">
    <subcellularLocation>
        <location evidence="19">Cytoplasm</location>
    </subcellularLocation>
</comment>
<dbReference type="Pfam" id="PF01761">
    <property type="entry name" value="DHQ_synthase"/>
    <property type="match status" value="1"/>
</dbReference>
<dbReference type="InterPro" id="IPR016037">
    <property type="entry name" value="DHQ_synth_AroB"/>
</dbReference>
<dbReference type="InterPro" id="IPR031322">
    <property type="entry name" value="Shikimate/glucono_kinase"/>
</dbReference>
<dbReference type="CDD" id="cd01556">
    <property type="entry name" value="EPSP_synthase"/>
    <property type="match status" value="1"/>
</dbReference>
<dbReference type="Gene3D" id="3.40.50.1970">
    <property type="match status" value="1"/>
</dbReference>
<evidence type="ECO:0000256" key="2">
    <source>
        <dbReference type="ARBA" id="ARBA00004842"/>
    </source>
</evidence>
<evidence type="ECO:0000256" key="9">
    <source>
        <dbReference type="ARBA" id="ARBA00022777"/>
    </source>
</evidence>
<dbReference type="EC" id="1.1.1.25" evidence="19"/>
<feature type="domain" description="Enolpyruvate transferase" evidence="20">
    <location>
        <begin position="405"/>
        <end position="841"/>
    </location>
</feature>
<evidence type="ECO:0000256" key="18">
    <source>
        <dbReference type="ARBA" id="ARBA00048567"/>
    </source>
</evidence>
<keyword evidence="16" id="KW-0511">Multifunctional enzyme</keyword>
<dbReference type="InterPro" id="IPR013785">
    <property type="entry name" value="Aldolase_TIM"/>
</dbReference>
<accession>A0A4P9X260</accession>
<comment type="subunit">
    <text evidence="19">Homodimer.</text>
</comment>
<dbReference type="GO" id="GO:0003855">
    <property type="term" value="F:3-dehydroquinate dehydratase activity"/>
    <property type="evidence" value="ECO:0007669"/>
    <property type="project" value="UniProtKB-EC"/>
</dbReference>
<feature type="domain" description="Shikimate dehydrogenase substrate binding N-terminal" evidence="22">
    <location>
        <begin position="1319"/>
        <end position="1404"/>
    </location>
</feature>
<sequence length="1609" mass="173354">MAEQIDARVSILGQEAIVIGRGLTDRIAQETVAQVPASFYVIFTDAHLEAAGHLAPLQAAFRRHAPAASTVLTHVVPPGEAHKTRATKAAMEDWLLAQQCTRDSCFVALGGGVIGDMIGFLAATFMRGVPVVQVPTTLLAMVDSAVGGKTAIDVPAGKNLIGAFHQPARIFIDQAYLNTLPRRQFSNGLAEVIKTAAIWDANDFQLLENTVEGLLSKYTDEHALPIWEDADAAEVTQLITSSVRIKAHVVTSDEKEGGLRGILNFGHSIGHAIEAAVFPQLLHGEAVAIGMVLEMELARHLGHLPQVAVGRLLRLLQTANLPTSMADPLFRRHVTCAVPTPAQLLTRMAVDKKNVGTSKRIVLLNAIGSTYRQQATPVTDTAILWVLSPDAQLRPLGPTALKSQVTVRVPGSKSISNRALLLAALGQGPCRIRGLLHSDDVQVMLSALQALMGIRYRWSTSDDVAEMADHFLEIEGAAGAFTGVVDAPIYLGNAGTASRFLTTVVTLIQSHAAADGSQAETLQGARTILTGNHRMKIRPIGPLVDALRANGSEIAYLEKEGCLPIAVAAQQGLKGGVIELAASISSQYVSSILMAAPYAAEDVHLKLVGGHVISQPYIDMTLAMMAQFGIEVDRVAPNEYRIPRGVYANPAVYDVEGDASSATYPLALAAMTGTEVTVANVGHASVQGDAAFARLVLQPMGCDVEQTATTTRVRGPAQLTLLPKIDMETMTDAFMTAAVLVGRVPVGMNIYGIANQRVKECNRIQAMRIEMAKFGIRCEEHDDGLIVYPSAAPLHAPTSVVDTHDDHRIAMSLSLLALGVGASFLDQRCVAKTWPDWWGTLARDFGVELAGATLVPPPGAASAATMSACNIVLIGFRGAGKTHLMDVAVRVLGMPAIDLDHELERRIGQPIRDLVNEQGWAAFREQEQRVLQDVLASTQGTLISTGGGIVETEGCRKLLRDATNCVMIHVSRDFKHIAAYLAGESHRPSYAEDIATVWARRRPLYDALAHYHFASASGMRGKEDWALVDAAFVRLLTRIRHPQTHPLDGFRLLRRSVFVSLTADVASLIDEMDTIGQGAQALELRADLLLDWAQVDPADVTKEVDYVRRQIALLRIYSSKAIIFTVRSKAQGGRFPDHRRELQYALAQLALQAGCEFVDVEHGEKPEWHARLIALRQQYPSSRLIASYHDTAGALAWTETPLAAATATAAASAGPTTFGAVYDQLEAVGDVVKLIGVAETVEDAMSCRLFAQQHTGPTYKPLIAITMYGPGQISRVLNTFLTPITHPLLETAAPGQMSLEQIHAAAAALGLVQPEKLFLWGTPIANSASPAAHNAGFDAFGMSWMRYGRCETDDVAVVLETLKRPDCAGGNLTIPLKEALLPLRESLRLTLTPEAEQLGAINTLARLPDGGWLGDNTDWQGIRACLQRELNRVEAHARHASALVIGGGGTAKAAAFALRQMGVAHLALWNRTAARIAPLADQFKATVVAQLAFPVASLQPTARWTKPPLIIVSTIPASAQDALDLTKLFPSESGAETSQACFLVEMAMNPRQTRLLQSARAQGWHVVEGIDVLVEQGVRGWERWTHMPAPESVMRQAAYTYYDQQFPEA</sequence>
<evidence type="ECO:0000256" key="11">
    <source>
        <dbReference type="ARBA" id="ARBA00022840"/>
    </source>
</evidence>
<dbReference type="SUPFAM" id="SSF51735">
    <property type="entry name" value="NAD(P)-binding Rossmann-fold domains"/>
    <property type="match status" value="1"/>
</dbReference>
<dbReference type="PRINTS" id="PR01100">
    <property type="entry name" value="SHIKIMTKNASE"/>
</dbReference>
<protein>
    <recommendedName>
        <fullName evidence="19">Pentafunctional AROM polypeptide</fullName>
    </recommendedName>
    <domain>
        <recommendedName>
            <fullName evidence="19">3-dehydroquinate synthase</fullName>
            <shortName evidence="19">DHQS</shortName>
            <ecNumber evidence="19">4.2.3.4</ecNumber>
        </recommendedName>
    </domain>
    <domain>
        <recommendedName>
            <fullName evidence="19">3-phosphoshikimate 1-carboxyvinyltransferase</fullName>
            <ecNumber evidence="19">2.5.1.19</ecNumber>
        </recommendedName>
    </domain>
    <domain>
        <recommendedName>
            <fullName evidence="19">Shikimate kinase</fullName>
            <shortName evidence="19">SK</shortName>
            <ecNumber evidence="19">2.7.1.71</ecNumber>
        </recommendedName>
    </domain>
    <domain>
        <recommendedName>
            <fullName evidence="19">3-dehydroquinate dehydratase</fullName>
            <shortName evidence="19">3-dehydroquinase</shortName>
            <ecNumber evidence="19">4.2.1.10</ecNumber>
        </recommendedName>
    </domain>
    <domain>
        <recommendedName>
            <fullName evidence="19">Shikimate dehydrogenase</fullName>
            <ecNumber evidence="19">1.1.1.25</ecNumber>
        </recommendedName>
    </domain>
</protein>
<keyword evidence="4 19" id="KW-0963">Cytoplasm</keyword>
<keyword evidence="14 19" id="KW-0057">Aromatic amino acid biosynthesis</keyword>
<evidence type="ECO:0000256" key="15">
    <source>
        <dbReference type="ARBA" id="ARBA00023239"/>
    </source>
</evidence>
<comment type="similarity">
    <text evidence="19">In the N-terminal section; belongs to the dehydroquinate synthase family.</text>
</comment>
<dbReference type="InterPro" id="IPR013708">
    <property type="entry name" value="Shikimate_DH-bd_N"/>
</dbReference>
<dbReference type="UniPathway" id="UPA00053">
    <property type="reaction ID" value="UER00085"/>
</dbReference>
<evidence type="ECO:0000313" key="26">
    <source>
        <dbReference type="Proteomes" id="UP000274922"/>
    </source>
</evidence>
<dbReference type="Gene3D" id="3.65.10.10">
    <property type="entry name" value="Enolpyruvate transferase domain"/>
    <property type="match status" value="2"/>
</dbReference>
<evidence type="ECO:0000313" key="25">
    <source>
        <dbReference type="EMBL" id="RKO98390.1"/>
    </source>
</evidence>
<evidence type="ECO:0000256" key="10">
    <source>
        <dbReference type="ARBA" id="ARBA00022833"/>
    </source>
</evidence>
<keyword evidence="6 19" id="KW-0808">Transferase</keyword>
<dbReference type="HAMAP" id="MF_00210">
    <property type="entry name" value="EPSP_synth"/>
    <property type="match status" value="1"/>
</dbReference>
<feature type="domain" description="SDH C-terminal" evidence="23">
    <location>
        <begin position="1569"/>
        <end position="1598"/>
    </location>
</feature>
<comment type="similarity">
    <text evidence="19">In the C-terminal section; belongs to the shikimate dehydrogenase family.</text>
</comment>
<dbReference type="InterPro" id="IPR046346">
    <property type="entry name" value="Aminoacid_DH-like_N_sf"/>
</dbReference>
<comment type="similarity">
    <text evidence="19">In the 2nd section; belongs to the EPSP synthase family.</text>
</comment>
<dbReference type="Pfam" id="PF00275">
    <property type="entry name" value="EPSP_synthase"/>
    <property type="match status" value="1"/>
</dbReference>
<dbReference type="OrthoDB" id="197068at2759"/>
<dbReference type="NCBIfam" id="TIGR01357">
    <property type="entry name" value="aroB"/>
    <property type="match status" value="1"/>
</dbReference>
<comment type="catalytic activity">
    <reaction evidence="19">
        <text>7-phospho-2-dehydro-3-deoxy-D-arabino-heptonate = 3-dehydroquinate + phosphate</text>
        <dbReference type="Rhea" id="RHEA:21968"/>
        <dbReference type="ChEBI" id="CHEBI:32364"/>
        <dbReference type="ChEBI" id="CHEBI:43474"/>
        <dbReference type="ChEBI" id="CHEBI:58394"/>
        <dbReference type="EC" id="4.2.3.4"/>
    </reaction>
</comment>
<dbReference type="InterPro" id="IPR001381">
    <property type="entry name" value="DHquinase_I"/>
</dbReference>
<evidence type="ECO:0000259" key="21">
    <source>
        <dbReference type="Pfam" id="PF01761"/>
    </source>
</evidence>
<evidence type="ECO:0000256" key="17">
    <source>
        <dbReference type="ARBA" id="ARBA00044633"/>
    </source>
</evidence>
<evidence type="ECO:0000256" key="8">
    <source>
        <dbReference type="ARBA" id="ARBA00022741"/>
    </source>
</evidence>
<dbReference type="SUPFAM" id="SSF53223">
    <property type="entry name" value="Aminoacid dehydrogenase-like, N-terminal domain"/>
    <property type="match status" value="1"/>
</dbReference>
<dbReference type="Proteomes" id="UP000274922">
    <property type="component" value="Unassembled WGS sequence"/>
</dbReference>
<keyword evidence="12" id="KW-0521">NADP</keyword>
<evidence type="ECO:0000256" key="6">
    <source>
        <dbReference type="ARBA" id="ARBA00022679"/>
    </source>
</evidence>
<evidence type="ECO:0000256" key="16">
    <source>
        <dbReference type="ARBA" id="ARBA00023268"/>
    </source>
</evidence>
<reference evidence="26" key="1">
    <citation type="journal article" date="2018" name="Nat. Microbiol.">
        <title>Leveraging single-cell genomics to expand the fungal tree of life.</title>
        <authorList>
            <person name="Ahrendt S.R."/>
            <person name="Quandt C.A."/>
            <person name="Ciobanu D."/>
            <person name="Clum A."/>
            <person name="Salamov A."/>
            <person name="Andreopoulos B."/>
            <person name="Cheng J.F."/>
            <person name="Woyke T."/>
            <person name="Pelin A."/>
            <person name="Henrissat B."/>
            <person name="Reynolds N.K."/>
            <person name="Benny G.L."/>
            <person name="Smith M.E."/>
            <person name="James T.Y."/>
            <person name="Grigoriev I.V."/>
        </authorList>
    </citation>
    <scope>NUCLEOTIDE SEQUENCE [LARGE SCALE GENOMIC DNA]</scope>
    <source>
        <strain evidence="26">ATCC 52028</strain>
    </source>
</reference>
<dbReference type="InterPro" id="IPR027417">
    <property type="entry name" value="P-loop_NTPase"/>
</dbReference>
<dbReference type="Pfam" id="PF01487">
    <property type="entry name" value="DHquinase_I"/>
    <property type="match status" value="1"/>
</dbReference>
<keyword evidence="11" id="KW-0067">ATP-binding</keyword>
<dbReference type="SUPFAM" id="SSF52540">
    <property type="entry name" value="P-loop containing nucleoside triphosphate hydrolases"/>
    <property type="match status" value="1"/>
</dbReference>
<dbReference type="GO" id="GO:0046872">
    <property type="term" value="F:metal ion binding"/>
    <property type="evidence" value="ECO:0007669"/>
    <property type="project" value="UniProtKB-KW"/>
</dbReference>
<dbReference type="InterPro" id="IPR036291">
    <property type="entry name" value="NAD(P)-bd_dom_sf"/>
</dbReference>
<evidence type="ECO:0000259" key="22">
    <source>
        <dbReference type="Pfam" id="PF08501"/>
    </source>
</evidence>
<dbReference type="GO" id="GO:0008652">
    <property type="term" value="P:amino acid biosynthetic process"/>
    <property type="evidence" value="ECO:0007669"/>
    <property type="project" value="UniProtKB-KW"/>
</dbReference>
<dbReference type="CDD" id="cd08195">
    <property type="entry name" value="DHQS"/>
    <property type="match status" value="1"/>
</dbReference>
<dbReference type="InterPro" id="IPR036968">
    <property type="entry name" value="Enolpyruvate_Tfrase_sf"/>
</dbReference>
<keyword evidence="8" id="KW-0547">Nucleotide-binding</keyword>
<dbReference type="InterPro" id="IPR006264">
    <property type="entry name" value="EPSP_synthase"/>
</dbReference>
<comment type="similarity">
    <text evidence="19">In the 4th section; belongs to the type-I 3-dehydroquinase family.</text>
</comment>
<comment type="pathway">
    <text evidence="1 19">Metabolic intermediate biosynthesis; chorismate biosynthesis; chorismate from D-erythrose 4-phosphate and phosphoenolpyruvate: step 6/7.</text>
</comment>
<evidence type="ECO:0000256" key="1">
    <source>
        <dbReference type="ARBA" id="ARBA00004811"/>
    </source>
</evidence>
<comment type="pathway">
    <text evidence="19">Metabolic intermediate biosynthesis; chorismate biosynthesis; chorismate from D-erythrose 4-phosphate and phosphoenolpyruvate: step 3/7.</text>
</comment>
<feature type="domain" description="3-dehydroquinate synthase N-terminal" evidence="21">
    <location>
        <begin position="75"/>
        <end position="186"/>
    </location>
</feature>
<evidence type="ECO:0000256" key="7">
    <source>
        <dbReference type="ARBA" id="ARBA00022723"/>
    </source>
</evidence>
<dbReference type="InterPro" id="IPR041121">
    <property type="entry name" value="SDH_C"/>
</dbReference>
<dbReference type="NCBIfam" id="TIGR01356">
    <property type="entry name" value="aroA"/>
    <property type="match status" value="1"/>
</dbReference>
<evidence type="ECO:0000256" key="14">
    <source>
        <dbReference type="ARBA" id="ARBA00023141"/>
    </source>
</evidence>
<comment type="pathway">
    <text evidence="19">Metabolic intermediate biosynthesis; chorismate biosynthesis; chorismate from D-erythrose 4-phosphate and phosphoenolpyruvate: step 2/7.</text>
</comment>
<dbReference type="FunFam" id="3.65.10.10:FF:000012">
    <property type="entry name" value="Pentafunctional AROM polypeptide"/>
    <property type="match status" value="1"/>
</dbReference>
<dbReference type="SUPFAM" id="SSF55205">
    <property type="entry name" value="EPT/RTPC-like"/>
    <property type="match status" value="1"/>
</dbReference>
<feature type="domain" description="3-dehydroquinate synthase C-terminal" evidence="24">
    <location>
        <begin position="188"/>
        <end position="354"/>
    </location>
</feature>
<comment type="catalytic activity">
    <reaction evidence="17">
        <text>3-phosphoshikimate + phosphoenolpyruvate = 5-O-(1-carboxyvinyl)-3-phosphoshikimate + phosphate</text>
        <dbReference type="Rhea" id="RHEA:21256"/>
        <dbReference type="ChEBI" id="CHEBI:43474"/>
        <dbReference type="ChEBI" id="CHEBI:57701"/>
        <dbReference type="ChEBI" id="CHEBI:58702"/>
        <dbReference type="ChEBI" id="CHEBI:145989"/>
        <dbReference type="EC" id="2.5.1.19"/>
    </reaction>
    <physiologicalReaction direction="left-to-right" evidence="17">
        <dbReference type="Rhea" id="RHEA:21257"/>
    </physiologicalReaction>
</comment>
<evidence type="ECO:0000256" key="3">
    <source>
        <dbReference type="ARBA" id="ARBA00009948"/>
    </source>
</evidence>
<dbReference type="STRING" id="1555241.A0A4P9X260"/>
<comment type="catalytic activity">
    <reaction evidence="18 19">
        <text>shikimate + ATP = 3-phosphoshikimate + ADP + H(+)</text>
        <dbReference type="Rhea" id="RHEA:13121"/>
        <dbReference type="ChEBI" id="CHEBI:15378"/>
        <dbReference type="ChEBI" id="CHEBI:30616"/>
        <dbReference type="ChEBI" id="CHEBI:36208"/>
        <dbReference type="ChEBI" id="CHEBI:145989"/>
        <dbReference type="ChEBI" id="CHEBI:456216"/>
        <dbReference type="EC" id="2.7.1.71"/>
    </reaction>
</comment>
<dbReference type="Pfam" id="PF24621">
    <property type="entry name" value="DHQS_C"/>
    <property type="match status" value="1"/>
</dbReference>
<comment type="pathway">
    <text evidence="19">Metabolic intermediate biosynthesis; chorismate biosynthesis; chorismate from D-erythrose 4-phosphate and phosphoenolpyruvate: step 4/7.</text>
</comment>
<dbReference type="InterPro" id="IPR001986">
    <property type="entry name" value="Enolpyruvate_Tfrase_dom"/>
</dbReference>
<dbReference type="InterPro" id="IPR056179">
    <property type="entry name" value="DHQS_C"/>
</dbReference>
<dbReference type="Gene3D" id="3.20.20.70">
    <property type="entry name" value="Aldolase class I"/>
    <property type="match status" value="1"/>
</dbReference>
<keyword evidence="7 19" id="KW-0479">Metal-binding</keyword>
<dbReference type="EC" id="4.2.1.10" evidence="19"/>
<dbReference type="FunFam" id="3.40.50.1970:FF:000007">
    <property type="entry name" value="Pentafunctional AROM polypeptide"/>
    <property type="match status" value="1"/>
</dbReference>
<dbReference type="Gene3D" id="3.40.50.10860">
    <property type="entry name" value="Leucine Dehydrogenase, chain A, domain 1"/>
    <property type="match status" value="1"/>
</dbReference>
<keyword evidence="10 19" id="KW-0862">Zinc</keyword>
<dbReference type="GO" id="GO:0004765">
    <property type="term" value="F:shikimate kinase activity"/>
    <property type="evidence" value="ECO:0007669"/>
    <property type="project" value="UniProtKB-EC"/>
</dbReference>
<comment type="catalytic activity">
    <reaction evidence="19">
        <text>3-dehydroquinate = 3-dehydroshikimate + H2O</text>
        <dbReference type="Rhea" id="RHEA:21096"/>
        <dbReference type="ChEBI" id="CHEBI:15377"/>
        <dbReference type="ChEBI" id="CHEBI:16630"/>
        <dbReference type="ChEBI" id="CHEBI:32364"/>
        <dbReference type="EC" id="4.2.1.10"/>
    </reaction>
</comment>
<dbReference type="EC" id="2.7.1.71" evidence="19"/>
<dbReference type="GO" id="GO:0009423">
    <property type="term" value="P:chorismate biosynthetic process"/>
    <property type="evidence" value="ECO:0007669"/>
    <property type="project" value="UniProtKB-UniPathway"/>
</dbReference>
<dbReference type="CDD" id="cd00502">
    <property type="entry name" value="DHQase_I"/>
    <property type="match status" value="1"/>
</dbReference>
<dbReference type="HAMAP" id="MF_00109">
    <property type="entry name" value="Shikimate_kinase"/>
    <property type="match status" value="1"/>
</dbReference>
<evidence type="ECO:0000256" key="4">
    <source>
        <dbReference type="ARBA" id="ARBA00022490"/>
    </source>
</evidence>
<dbReference type="Pfam" id="PF08501">
    <property type="entry name" value="Shikimate_dh_N"/>
    <property type="match status" value="1"/>
</dbReference>
<evidence type="ECO:0000259" key="20">
    <source>
        <dbReference type="Pfam" id="PF00275"/>
    </source>
</evidence>
<dbReference type="InterPro" id="IPR023000">
    <property type="entry name" value="Shikimate_kinase_CS"/>
</dbReference>
<gene>
    <name evidence="25" type="ORF">CXG81DRAFT_15972</name>
</gene>
<comment type="pathway">
    <text evidence="2 19">Metabolic intermediate biosynthesis; chorismate biosynthesis; chorismate from D-erythrose 4-phosphate and phosphoenolpyruvate: step 5/7.</text>
</comment>
<dbReference type="InterPro" id="IPR013792">
    <property type="entry name" value="RNA3'P_cycl/enolpyr_Trfase_a/b"/>
</dbReference>
<dbReference type="InterPro" id="IPR000623">
    <property type="entry name" value="Shikimate_kinase/TSH1"/>
</dbReference>
<dbReference type="InterPro" id="IPR030960">
    <property type="entry name" value="DHQS/DOIS_N"/>
</dbReference>
<dbReference type="PANTHER" id="PTHR21090">
    <property type="entry name" value="AROM/DEHYDROQUINATE SYNTHASE"/>
    <property type="match status" value="1"/>
</dbReference>
<dbReference type="Gene3D" id="1.20.1090.10">
    <property type="entry name" value="Dehydroquinate synthase-like - alpha domain"/>
    <property type="match status" value="1"/>
</dbReference>
<dbReference type="InterPro" id="IPR008289">
    <property type="entry name" value="Pentafunct_AroM"/>
</dbReference>
<dbReference type="GO" id="GO:0004764">
    <property type="term" value="F:shikimate 3-dehydrogenase (NADP+) activity"/>
    <property type="evidence" value="ECO:0007669"/>
    <property type="project" value="UniProtKB-EC"/>
</dbReference>
<dbReference type="GO" id="GO:0003866">
    <property type="term" value="F:3-phosphoshikimate 1-carboxyvinyltransferase activity"/>
    <property type="evidence" value="ECO:0007669"/>
    <property type="project" value="UniProtKB-EC"/>
</dbReference>
<comment type="similarity">
    <text evidence="3">Belongs to the EPSP synthase family.</text>
</comment>
<comment type="catalytic activity">
    <reaction evidence="19">
        <text>shikimate + NADP(+) = 3-dehydroshikimate + NADPH + H(+)</text>
        <dbReference type="Rhea" id="RHEA:17737"/>
        <dbReference type="ChEBI" id="CHEBI:15378"/>
        <dbReference type="ChEBI" id="CHEBI:16630"/>
        <dbReference type="ChEBI" id="CHEBI:36208"/>
        <dbReference type="ChEBI" id="CHEBI:57783"/>
        <dbReference type="ChEBI" id="CHEBI:58349"/>
        <dbReference type="EC" id="1.1.1.25"/>
    </reaction>
</comment>
<dbReference type="Pfam" id="PF18317">
    <property type="entry name" value="SDH_C"/>
    <property type="match status" value="1"/>
</dbReference>
<dbReference type="EC" id="4.2.3.4" evidence="19"/>
<dbReference type="GO" id="GO:0005737">
    <property type="term" value="C:cytoplasm"/>
    <property type="evidence" value="ECO:0007669"/>
    <property type="project" value="UniProtKB-SubCell"/>
</dbReference>
<dbReference type="Gene3D" id="3.40.50.300">
    <property type="entry name" value="P-loop containing nucleotide triphosphate hydrolases"/>
    <property type="match status" value="1"/>
</dbReference>
<keyword evidence="13 19" id="KW-0560">Oxidoreductase</keyword>
<keyword evidence="26" id="KW-1185">Reference proteome</keyword>
<dbReference type="PROSITE" id="PS01128">
    <property type="entry name" value="SHIKIMATE_KINASE"/>
    <property type="match status" value="1"/>
</dbReference>
<evidence type="ECO:0000259" key="24">
    <source>
        <dbReference type="Pfam" id="PF24621"/>
    </source>
</evidence>
<evidence type="ECO:0000256" key="5">
    <source>
        <dbReference type="ARBA" id="ARBA00022605"/>
    </source>
</evidence>
<organism evidence="25 26">
    <name type="scientific">Caulochytrium protostelioides</name>
    <dbReference type="NCBI Taxonomy" id="1555241"/>
    <lineage>
        <taxon>Eukaryota</taxon>
        <taxon>Fungi</taxon>
        <taxon>Fungi incertae sedis</taxon>
        <taxon>Chytridiomycota</taxon>
        <taxon>Chytridiomycota incertae sedis</taxon>
        <taxon>Chytridiomycetes</taxon>
        <taxon>Caulochytriales</taxon>
        <taxon>Caulochytriaceae</taxon>
        <taxon>Caulochytrium</taxon>
    </lineage>
</organism>
<evidence type="ECO:0000256" key="19">
    <source>
        <dbReference type="PIRNR" id="PIRNR000514"/>
    </source>
</evidence>
<dbReference type="EC" id="2.5.1.19" evidence="19"/>
<dbReference type="SUPFAM" id="SSF56796">
    <property type="entry name" value="Dehydroquinate synthase-like"/>
    <property type="match status" value="1"/>
</dbReference>
<dbReference type="CDD" id="cd00464">
    <property type="entry name" value="SK"/>
    <property type="match status" value="1"/>
</dbReference>
<dbReference type="GO" id="GO:0005524">
    <property type="term" value="F:ATP binding"/>
    <property type="evidence" value="ECO:0007669"/>
    <property type="project" value="UniProtKB-KW"/>
</dbReference>
<dbReference type="GO" id="GO:0009073">
    <property type="term" value="P:aromatic amino acid family biosynthetic process"/>
    <property type="evidence" value="ECO:0007669"/>
    <property type="project" value="UniProtKB-KW"/>
</dbReference>
<dbReference type="Pfam" id="PF01202">
    <property type="entry name" value="SKI"/>
    <property type="match status" value="1"/>
</dbReference>
<dbReference type="SUPFAM" id="SSF51569">
    <property type="entry name" value="Aldolase"/>
    <property type="match status" value="1"/>
</dbReference>